<name>A0A4U6QG43_9ACTN</name>
<dbReference type="SMART" id="SM00382">
    <property type="entry name" value="AAA"/>
    <property type="match status" value="1"/>
</dbReference>
<sequence>MPGAQGTVGSQQPVGVTGLQGARVVHRDGTVALDGVTLLAEPGEVLVVVGASGSGKSTVLRAIAGLVRLKSGSVLIDGSPTSASPQLRNVAMVFEDTQLMPFLTVARNMGFGLHTRHTPEDEAARRVTEQASRLRVRRLLHRLPNQISAGQRGQVGIGRALVMSPRAFLLDEPLAHVDAHERIRMRRVISETVRGAGVTTLWVTHDQDEALAVADRVALLREGAVVQIDAPRRMYDRPADLLVADFLGALPAGRLRATLVESGGQGGYRVGSRVLPTWRPLPPELTPWVGRDVVLGLRPEAVQVRSDDPDPHLARLDGLARWVERRGSDTYVTAVYGDGNRLVARDSGRSGARPGDLVPLLVDASRAMVCEPQSPHRVLFAPA</sequence>
<evidence type="ECO:0000256" key="3">
    <source>
        <dbReference type="ARBA" id="ARBA00022840"/>
    </source>
</evidence>
<evidence type="ECO:0000256" key="1">
    <source>
        <dbReference type="ARBA" id="ARBA00022448"/>
    </source>
</evidence>
<keyword evidence="3 5" id="KW-0067">ATP-binding</keyword>
<dbReference type="GO" id="GO:0005524">
    <property type="term" value="F:ATP binding"/>
    <property type="evidence" value="ECO:0007669"/>
    <property type="project" value="UniProtKB-KW"/>
</dbReference>
<evidence type="ECO:0000313" key="5">
    <source>
        <dbReference type="EMBL" id="TKV59203.1"/>
    </source>
</evidence>
<dbReference type="InterPro" id="IPR008995">
    <property type="entry name" value="Mo/tungstate-bd_C_term_dom"/>
</dbReference>
<dbReference type="InterPro" id="IPR027417">
    <property type="entry name" value="P-loop_NTPase"/>
</dbReference>
<dbReference type="SUPFAM" id="SSF52540">
    <property type="entry name" value="P-loop containing nucleoside triphosphate hydrolases"/>
    <property type="match status" value="1"/>
</dbReference>
<dbReference type="RefSeq" id="WP_137449824.1">
    <property type="nucleotide sequence ID" value="NZ_SZZH01000002.1"/>
</dbReference>
<comment type="caution">
    <text evidence="5">The sequence shown here is derived from an EMBL/GenBank/DDBJ whole genome shotgun (WGS) entry which is preliminary data.</text>
</comment>
<dbReference type="Gene3D" id="2.40.50.140">
    <property type="entry name" value="Nucleic acid-binding proteins"/>
    <property type="match status" value="1"/>
</dbReference>
<dbReference type="SUPFAM" id="SSF50331">
    <property type="entry name" value="MOP-like"/>
    <property type="match status" value="1"/>
</dbReference>
<dbReference type="AlphaFoldDB" id="A0A4U6QG43"/>
<evidence type="ECO:0000259" key="4">
    <source>
        <dbReference type="PROSITE" id="PS50893"/>
    </source>
</evidence>
<dbReference type="PROSITE" id="PS50893">
    <property type="entry name" value="ABC_TRANSPORTER_2"/>
    <property type="match status" value="1"/>
</dbReference>
<dbReference type="InterPro" id="IPR003593">
    <property type="entry name" value="AAA+_ATPase"/>
</dbReference>
<reference evidence="5 6" key="1">
    <citation type="submission" date="2019-05" db="EMBL/GenBank/DDBJ databases">
        <title>Nakamurella sp. N5BH11, whole genome shotgun sequence.</title>
        <authorList>
            <person name="Tuo L."/>
        </authorList>
    </citation>
    <scope>NUCLEOTIDE SEQUENCE [LARGE SCALE GENOMIC DNA]</scope>
    <source>
        <strain evidence="5 6">N5BH11</strain>
    </source>
</reference>
<organism evidence="5 6">
    <name type="scientific">Nakamurella flava</name>
    <dbReference type="NCBI Taxonomy" id="2576308"/>
    <lineage>
        <taxon>Bacteria</taxon>
        <taxon>Bacillati</taxon>
        <taxon>Actinomycetota</taxon>
        <taxon>Actinomycetes</taxon>
        <taxon>Nakamurellales</taxon>
        <taxon>Nakamurellaceae</taxon>
        <taxon>Nakamurella</taxon>
    </lineage>
</organism>
<dbReference type="InterPro" id="IPR013611">
    <property type="entry name" value="Transp-assoc_OB_typ2"/>
</dbReference>
<dbReference type="Proteomes" id="UP000306985">
    <property type="component" value="Unassembled WGS sequence"/>
</dbReference>
<dbReference type="GO" id="GO:0016887">
    <property type="term" value="F:ATP hydrolysis activity"/>
    <property type="evidence" value="ECO:0007669"/>
    <property type="project" value="InterPro"/>
</dbReference>
<dbReference type="PANTHER" id="PTHR43875">
    <property type="entry name" value="MALTODEXTRIN IMPORT ATP-BINDING PROTEIN MSMX"/>
    <property type="match status" value="1"/>
</dbReference>
<dbReference type="GO" id="GO:0055052">
    <property type="term" value="C:ATP-binding cassette (ABC) transporter complex, substrate-binding subunit-containing"/>
    <property type="evidence" value="ECO:0007669"/>
    <property type="project" value="TreeGrafter"/>
</dbReference>
<dbReference type="InterPro" id="IPR012340">
    <property type="entry name" value="NA-bd_OB-fold"/>
</dbReference>
<gene>
    <name evidence="5" type="ORF">FDO65_11265</name>
</gene>
<keyword evidence="1" id="KW-0813">Transport</keyword>
<proteinExistence type="predicted"/>
<keyword evidence="6" id="KW-1185">Reference proteome</keyword>
<accession>A0A4U6QG43</accession>
<dbReference type="PANTHER" id="PTHR43875:SF1">
    <property type="entry name" value="OSMOPROTECTIVE COMPOUNDS UPTAKE ATP-BINDING PROTEIN GGTA"/>
    <property type="match status" value="1"/>
</dbReference>
<feature type="domain" description="ABC transporter" evidence="4">
    <location>
        <begin position="14"/>
        <end position="247"/>
    </location>
</feature>
<evidence type="ECO:0000313" key="6">
    <source>
        <dbReference type="Proteomes" id="UP000306985"/>
    </source>
</evidence>
<dbReference type="OrthoDB" id="2550338at2"/>
<keyword evidence="2" id="KW-0547">Nucleotide-binding</keyword>
<dbReference type="EMBL" id="SZZH01000002">
    <property type="protein sequence ID" value="TKV59203.1"/>
    <property type="molecule type" value="Genomic_DNA"/>
</dbReference>
<dbReference type="InterPro" id="IPR003439">
    <property type="entry name" value="ABC_transporter-like_ATP-bd"/>
</dbReference>
<dbReference type="InterPro" id="IPR047641">
    <property type="entry name" value="ABC_transpr_MalK/UgpC-like"/>
</dbReference>
<dbReference type="Gene3D" id="3.40.50.300">
    <property type="entry name" value="P-loop containing nucleotide triphosphate hydrolases"/>
    <property type="match status" value="1"/>
</dbReference>
<dbReference type="Pfam" id="PF00005">
    <property type="entry name" value="ABC_tran"/>
    <property type="match status" value="1"/>
</dbReference>
<dbReference type="GO" id="GO:0022857">
    <property type="term" value="F:transmembrane transporter activity"/>
    <property type="evidence" value="ECO:0007669"/>
    <property type="project" value="InterPro"/>
</dbReference>
<protein>
    <submittedName>
        <fullName evidence="5">ABC transporter ATP-binding protein</fullName>
    </submittedName>
</protein>
<dbReference type="Pfam" id="PF08402">
    <property type="entry name" value="TOBE_2"/>
    <property type="match status" value="1"/>
</dbReference>
<evidence type="ECO:0000256" key="2">
    <source>
        <dbReference type="ARBA" id="ARBA00022741"/>
    </source>
</evidence>